<dbReference type="InterPro" id="IPR051646">
    <property type="entry name" value="NatB_acetyltransferase_subunit"/>
</dbReference>
<reference evidence="5 6" key="1">
    <citation type="submission" date="2011-02" db="EMBL/GenBank/DDBJ databases">
        <title>The Genome Sequence of Sphaeroforma arctica JP610.</title>
        <authorList>
            <consortium name="The Broad Institute Genome Sequencing Platform"/>
            <person name="Russ C."/>
            <person name="Cuomo C."/>
            <person name="Young S.K."/>
            <person name="Zeng Q."/>
            <person name="Gargeya S."/>
            <person name="Alvarado L."/>
            <person name="Berlin A."/>
            <person name="Chapman S.B."/>
            <person name="Chen Z."/>
            <person name="Freedman E."/>
            <person name="Gellesch M."/>
            <person name="Goldberg J."/>
            <person name="Griggs A."/>
            <person name="Gujja S."/>
            <person name="Heilman E."/>
            <person name="Heiman D."/>
            <person name="Howarth C."/>
            <person name="Mehta T."/>
            <person name="Neiman D."/>
            <person name="Pearson M."/>
            <person name="Roberts A."/>
            <person name="Saif S."/>
            <person name="Shea T."/>
            <person name="Shenoy N."/>
            <person name="Sisk P."/>
            <person name="Stolte C."/>
            <person name="Sykes S."/>
            <person name="White J."/>
            <person name="Yandava C."/>
            <person name="Burger G."/>
            <person name="Gray M.W."/>
            <person name="Holland P.W.H."/>
            <person name="King N."/>
            <person name="Lang F.B.F."/>
            <person name="Roger A.J."/>
            <person name="Ruiz-Trillo I."/>
            <person name="Haas B."/>
            <person name="Nusbaum C."/>
            <person name="Birren B."/>
        </authorList>
    </citation>
    <scope>NUCLEOTIDE SEQUENCE [LARGE SCALE GENOMIC DNA]</scope>
    <source>
        <strain evidence="5 6">JP610</strain>
    </source>
</reference>
<dbReference type="EMBL" id="KQ242384">
    <property type="protein sequence ID" value="KNC78983.1"/>
    <property type="molecule type" value="Genomic_DNA"/>
</dbReference>
<dbReference type="Proteomes" id="UP000054560">
    <property type="component" value="Unassembled WGS sequence"/>
</dbReference>
<keyword evidence="2" id="KW-0012">Acyltransferase</keyword>
<sequence length="178" mass="20652">MTEVRRFVCDDMFRFNTVNLDPLTETYNLGFYLQYLAVWPNYFSVCESSSGELMGYVMGKAEGRGEEWHGHVTCLTVTPTYRRLGLANQMMDLLERVSEHIYDGYFVDLFVRKSNEVAIGMYRKLGYTVYRRVLGYYSASVDADEEDAYDMRKALPRDVTKKSVIPLDHPVLPEDVYS</sequence>
<proteinExistence type="inferred from homology"/>
<dbReference type="GO" id="GO:0031416">
    <property type="term" value="C:NatB complex"/>
    <property type="evidence" value="ECO:0007669"/>
    <property type="project" value="TreeGrafter"/>
</dbReference>
<accession>A0A0L0FSP5</accession>
<keyword evidence="1 5" id="KW-0808">Transferase</keyword>
<comment type="similarity">
    <text evidence="3">Belongs to the acetyltransferase family. ARD1 subfamily.</text>
</comment>
<evidence type="ECO:0000256" key="2">
    <source>
        <dbReference type="ARBA" id="ARBA00023315"/>
    </source>
</evidence>
<dbReference type="RefSeq" id="XP_014152885.1">
    <property type="nucleotide sequence ID" value="XM_014297410.1"/>
</dbReference>
<gene>
    <name evidence="5" type="ORF">SARC_08598</name>
</gene>
<dbReference type="PROSITE" id="PS51186">
    <property type="entry name" value="GNAT"/>
    <property type="match status" value="1"/>
</dbReference>
<dbReference type="FunFam" id="3.40.630.30:FF:000034">
    <property type="entry name" value="N-alpha-acetyltransferase 20"/>
    <property type="match status" value="1"/>
</dbReference>
<evidence type="ECO:0000256" key="3">
    <source>
        <dbReference type="ARBA" id="ARBA00025786"/>
    </source>
</evidence>
<evidence type="ECO:0000313" key="5">
    <source>
        <dbReference type="EMBL" id="KNC78983.1"/>
    </source>
</evidence>
<dbReference type="eggNOG" id="KOG3234">
    <property type="taxonomic scope" value="Eukaryota"/>
</dbReference>
<dbReference type="STRING" id="667725.A0A0L0FSP5"/>
<dbReference type="PANTHER" id="PTHR45910:SF1">
    <property type="entry name" value="N-ALPHA-ACETYLTRANSFERASE 20"/>
    <property type="match status" value="1"/>
</dbReference>
<dbReference type="GeneID" id="25909102"/>
<dbReference type="Pfam" id="PF00583">
    <property type="entry name" value="Acetyltransf_1"/>
    <property type="match status" value="1"/>
</dbReference>
<dbReference type="CDD" id="cd04301">
    <property type="entry name" value="NAT_SF"/>
    <property type="match status" value="1"/>
</dbReference>
<feature type="domain" description="N-acetyltransferase" evidence="4">
    <location>
        <begin position="2"/>
        <end position="156"/>
    </location>
</feature>
<evidence type="ECO:0000256" key="1">
    <source>
        <dbReference type="ARBA" id="ARBA00022679"/>
    </source>
</evidence>
<dbReference type="GO" id="GO:0004596">
    <property type="term" value="F:protein-N-terminal amino-acid acetyltransferase activity"/>
    <property type="evidence" value="ECO:0007669"/>
    <property type="project" value="TreeGrafter"/>
</dbReference>
<dbReference type="Gene3D" id="3.40.630.30">
    <property type="match status" value="1"/>
</dbReference>
<organism evidence="5 6">
    <name type="scientific">Sphaeroforma arctica JP610</name>
    <dbReference type="NCBI Taxonomy" id="667725"/>
    <lineage>
        <taxon>Eukaryota</taxon>
        <taxon>Ichthyosporea</taxon>
        <taxon>Ichthyophonida</taxon>
        <taxon>Sphaeroforma</taxon>
    </lineage>
</organism>
<keyword evidence="6" id="KW-1185">Reference proteome</keyword>
<dbReference type="InterPro" id="IPR000182">
    <property type="entry name" value="GNAT_dom"/>
</dbReference>
<evidence type="ECO:0000259" key="4">
    <source>
        <dbReference type="PROSITE" id="PS51186"/>
    </source>
</evidence>
<protein>
    <submittedName>
        <fullName evidence="5">N-alpha-acetyltransferase 20, NatB catalytic subunit</fullName>
    </submittedName>
</protein>
<evidence type="ECO:0000313" key="6">
    <source>
        <dbReference type="Proteomes" id="UP000054560"/>
    </source>
</evidence>
<dbReference type="PANTHER" id="PTHR45910">
    <property type="entry name" value="N-ALPHA-ACETYLTRANSFERASE 20"/>
    <property type="match status" value="1"/>
</dbReference>
<dbReference type="SUPFAM" id="SSF55729">
    <property type="entry name" value="Acyl-CoA N-acyltransferases (Nat)"/>
    <property type="match status" value="1"/>
</dbReference>
<dbReference type="InterPro" id="IPR016181">
    <property type="entry name" value="Acyl_CoA_acyltransferase"/>
</dbReference>
<name>A0A0L0FSP5_9EUKA</name>
<dbReference type="AlphaFoldDB" id="A0A0L0FSP5"/>
<dbReference type="OrthoDB" id="10264728at2759"/>